<protein>
    <recommendedName>
        <fullName evidence="3">SnoaL-like domain-containing protein</fullName>
    </recommendedName>
</protein>
<sequence>MIKPSALSAALLLSVAILATPIASGAHAQVSASAETRNERIIRQAFARWAAGGTGFFNEVLTPDVVWT</sequence>
<evidence type="ECO:0008006" key="3">
    <source>
        <dbReference type="Google" id="ProtNLM"/>
    </source>
</evidence>
<dbReference type="AlphaFoldDB" id="A0A6J4HRG0"/>
<proteinExistence type="predicted"/>
<organism evidence="2">
    <name type="scientific">uncultured Chloroflexia bacterium</name>
    <dbReference type="NCBI Taxonomy" id="1672391"/>
    <lineage>
        <taxon>Bacteria</taxon>
        <taxon>Bacillati</taxon>
        <taxon>Chloroflexota</taxon>
        <taxon>Chloroflexia</taxon>
        <taxon>environmental samples</taxon>
    </lineage>
</organism>
<evidence type="ECO:0000256" key="1">
    <source>
        <dbReference type="SAM" id="SignalP"/>
    </source>
</evidence>
<dbReference type="EMBL" id="CADCTK010000228">
    <property type="protein sequence ID" value="CAA9231722.1"/>
    <property type="molecule type" value="Genomic_DNA"/>
</dbReference>
<gene>
    <name evidence="2" type="ORF">AVDCRST_MAG26-997</name>
</gene>
<feature type="signal peptide" evidence="1">
    <location>
        <begin position="1"/>
        <end position="28"/>
    </location>
</feature>
<name>A0A6J4HRG0_9CHLR</name>
<evidence type="ECO:0000313" key="2">
    <source>
        <dbReference type="EMBL" id="CAA9231722.1"/>
    </source>
</evidence>
<feature type="non-terminal residue" evidence="2">
    <location>
        <position position="68"/>
    </location>
</feature>
<keyword evidence="1" id="KW-0732">Signal</keyword>
<accession>A0A6J4HRG0</accession>
<feature type="chain" id="PRO_5026804243" description="SnoaL-like domain-containing protein" evidence="1">
    <location>
        <begin position="29"/>
        <end position="68"/>
    </location>
</feature>
<reference evidence="2" key="1">
    <citation type="submission" date="2020-02" db="EMBL/GenBank/DDBJ databases">
        <authorList>
            <person name="Meier V. D."/>
        </authorList>
    </citation>
    <scope>NUCLEOTIDE SEQUENCE</scope>
    <source>
        <strain evidence="2">AVDCRST_MAG26</strain>
    </source>
</reference>